<keyword evidence="3" id="KW-1185">Reference proteome</keyword>
<dbReference type="Pfam" id="PF18911">
    <property type="entry name" value="PKD_4"/>
    <property type="match status" value="2"/>
</dbReference>
<evidence type="ECO:0000313" key="2">
    <source>
        <dbReference type="EMBL" id="UOQ73233.1"/>
    </source>
</evidence>
<protein>
    <submittedName>
        <fullName evidence="2">PKD domain-containing protein</fullName>
    </submittedName>
</protein>
<reference evidence="2" key="1">
    <citation type="submission" date="2022-04" db="EMBL/GenBank/DDBJ databases">
        <title>Hymenobacter sp. isolated from the air.</title>
        <authorList>
            <person name="Won M."/>
            <person name="Lee C.-M."/>
            <person name="Woen H.-Y."/>
            <person name="Kwon S.-W."/>
        </authorList>
    </citation>
    <scope>NUCLEOTIDE SEQUENCE</scope>
    <source>
        <strain evidence="2">5116S-3</strain>
    </source>
</reference>
<gene>
    <name evidence="2" type="ORF">MUN79_04480</name>
</gene>
<dbReference type="EMBL" id="CP095046">
    <property type="protein sequence ID" value="UOQ73233.1"/>
    <property type="molecule type" value="Genomic_DNA"/>
</dbReference>
<dbReference type="RefSeq" id="WP_244676587.1">
    <property type="nucleotide sequence ID" value="NZ_CP095046.1"/>
</dbReference>
<dbReference type="PANTHER" id="PTHR35580:SF1">
    <property type="entry name" value="PHYTASE-LIKE DOMAIN-CONTAINING PROTEIN"/>
    <property type="match status" value="1"/>
</dbReference>
<dbReference type="Pfam" id="PF13585">
    <property type="entry name" value="CHU_C"/>
    <property type="match status" value="1"/>
</dbReference>
<dbReference type="InterPro" id="IPR035986">
    <property type="entry name" value="PKD_dom_sf"/>
</dbReference>
<dbReference type="Proteomes" id="UP000831796">
    <property type="component" value="Chromosome"/>
</dbReference>
<feature type="domain" description="PKD" evidence="1">
    <location>
        <begin position="679"/>
        <end position="719"/>
    </location>
</feature>
<dbReference type="InterPro" id="IPR052918">
    <property type="entry name" value="Motility_Chemotaxis_Reg"/>
</dbReference>
<evidence type="ECO:0000259" key="1">
    <source>
        <dbReference type="PROSITE" id="PS50093"/>
    </source>
</evidence>
<feature type="domain" description="PKD" evidence="1">
    <location>
        <begin position="833"/>
        <end position="871"/>
    </location>
</feature>
<evidence type="ECO:0000313" key="3">
    <source>
        <dbReference type="Proteomes" id="UP000831796"/>
    </source>
</evidence>
<dbReference type="AlphaFoldDB" id="A0A8T9QEI3"/>
<dbReference type="InterPro" id="IPR057708">
    <property type="entry name" value="DUF7948"/>
</dbReference>
<proteinExistence type="predicted"/>
<dbReference type="SMART" id="SM00089">
    <property type="entry name" value="PKD"/>
    <property type="match status" value="2"/>
</dbReference>
<dbReference type="KEGG" id="hcu:MUN79_04480"/>
<sequence>MPGGSVFLTATGLVYDWRSTADLLRAHDAAEATTRTHQPAADVAVRGHAVFVDFVGASAAAKSVGQQQLPAYHNYFIGNDPSRWASHVSLFEEVRYAGLYPGTDLRVYGTENGSLKYDFIVQPGGQPAAIALRYRGTDGLQLQPDGTLLVHTSVTDVVEQRPYAYQLVHGQRRAVPCQYRLTDNTLRYDFPQGYDHQQPLIIDPVVVACTFSGSTGEVWGAATGYDNAGNIYTAGFGQSSGYPVTPGAYQVSSRGSTEVAISKLNPTGSQLMYATYLGGSSSDEVRALRTNSAGELYVLTSTNSTNFPSTAGCYDASANGSVDLALTHFNATGTALVGSTYLGGSSQDAPVELAVTNAGAVVVGTTSSTNFPTTAGAYDRTLGGTDLFVARLNASMTTLQWSTFLGGAQGIETSTAVQLEPTGNVLVTGTTNASDFPVTSGALRTTYATPGDAFVARLQADGGALLASTFFGSLNATDVITHVDTDAAGNIIVCGNTSGTLATTPGALTTPSGRIFIAGLNSTLTKQQFLARPLNTSFLTVQSFRVDGCGNIHLAGLDSNSALPIVNPLPNSGLSGFYTTTLNATCSTRLFGSYFGFSPQHVHSNSHRIDEQGRLYQSFCTNSPSPTTATAYSRVSRTGGGLDVLALKIDQNTGAGTSVQAAVAAVDSACAPVQVAFVNQTAGSTRFRWNFADGSAQDTSAAPVHLFQTPGTYRVRMVALGTGLACSRNDTTYVTVRVKAKPTVTLPRDLTLCPGSSLTLNASTPGTTYRWNTGATTASIVVRQPGKYSVVVDNGRCSARDSTTIRLGNLVQAAVAAVDSACAPVQVAFVNRTAGSTRFRWNFADGSAQDTSAAPVHLFQTPGTYRVRMVALGTGLACSRNDTTYVTVRVKAKPTVTLPRDLTLCPGSSLTLNASTPGTTYRWNTGATTASIVVRQPGKYSVVVDNGRCSARDSTTIRLVASPTITPDTIGCIAGSVVLTTKAEPGSTYLWSTQATTPSIVATTSGRYTVRITQGTCVEEKAVTVTLLRPVLPPNIITPNGDGLNDVFKPSNAALIEPGTRLRIFNRWGRQVYTTDDYRNDWGPGQPDGTYYYTLENQRFCTPYVKGWLEVVK</sequence>
<dbReference type="Pfam" id="PF25778">
    <property type="entry name" value="DUF7948"/>
    <property type="match status" value="1"/>
</dbReference>
<dbReference type="Gene3D" id="2.60.40.10">
    <property type="entry name" value="Immunoglobulins"/>
    <property type="match status" value="2"/>
</dbReference>
<dbReference type="PANTHER" id="PTHR35580">
    <property type="entry name" value="CELL SURFACE GLYCOPROTEIN (S-LAYER PROTEIN)-LIKE PROTEIN"/>
    <property type="match status" value="1"/>
</dbReference>
<accession>A0A8T9QEI3</accession>
<organism evidence="2 3">
    <name type="scientific">Hymenobacter cellulosilyticus</name>
    <dbReference type="NCBI Taxonomy" id="2932248"/>
    <lineage>
        <taxon>Bacteria</taxon>
        <taxon>Pseudomonadati</taxon>
        <taxon>Bacteroidota</taxon>
        <taxon>Cytophagia</taxon>
        <taxon>Cytophagales</taxon>
        <taxon>Hymenobacteraceae</taxon>
        <taxon>Hymenobacter</taxon>
    </lineage>
</organism>
<dbReference type="PROSITE" id="PS50093">
    <property type="entry name" value="PKD"/>
    <property type="match status" value="2"/>
</dbReference>
<dbReference type="InterPro" id="IPR000601">
    <property type="entry name" value="PKD_dom"/>
</dbReference>
<dbReference type="InterPro" id="IPR022409">
    <property type="entry name" value="PKD/Chitinase_dom"/>
</dbReference>
<dbReference type="InterPro" id="IPR013783">
    <property type="entry name" value="Ig-like_fold"/>
</dbReference>
<name>A0A8T9QEI3_9BACT</name>
<dbReference type="SUPFAM" id="SSF49299">
    <property type="entry name" value="PKD domain"/>
    <property type="match status" value="2"/>
</dbReference>